<evidence type="ECO:0000313" key="1">
    <source>
        <dbReference type="EMBL" id="KAJ2969891.1"/>
    </source>
</evidence>
<reference evidence="1" key="1">
    <citation type="submission" date="2022-08" db="EMBL/GenBank/DDBJ databases">
        <title>Genome Sequence of Lecanicillium fungicola.</title>
        <authorList>
            <person name="Buettner E."/>
        </authorList>
    </citation>
    <scope>NUCLEOTIDE SEQUENCE</scope>
    <source>
        <strain evidence="1">Babe33</strain>
    </source>
</reference>
<comment type="caution">
    <text evidence="1">The sequence shown here is derived from an EMBL/GenBank/DDBJ whole genome shotgun (WGS) entry which is preliminary data.</text>
</comment>
<keyword evidence="2" id="KW-1185">Reference proteome</keyword>
<dbReference type="EMBL" id="JANJQO010001649">
    <property type="protein sequence ID" value="KAJ2969891.1"/>
    <property type="molecule type" value="Genomic_DNA"/>
</dbReference>
<sequence length="352" mass="37685">MSQDALVLESIGSPLVLRKRPIPTPEDGQVLVRNFSTGLIQLDPKARDRGLFVQGSLPRVLGFDILGIVVALGNNVTRFQVGDRVMGQADIFHGGPDAGGLQQYTILQERFSCKVPPGWADEEACTLPSNLSAAAIAFFSSSGSPLNIMNDAGGLGLPLPWSKEASSFGFPQKSILIIGAGAATGRFGIQLARILGFGTIIAVAGLRNETELRRMGVTHVLDRHAPDLTQQIQAIVKGGLLYAFDTSNYDHSVALEVLSGAGNVACLVATPPYGIPDEEKPRAKFIMGASHLHPELMGEFWERLPSYMSSSDIEPVGYRIVKGLDANAINAAFDTISSGEEQIKYQVMHAES</sequence>
<proteinExistence type="predicted"/>
<organism evidence="1 2">
    <name type="scientific">Zarea fungicola</name>
    <dbReference type="NCBI Taxonomy" id="93591"/>
    <lineage>
        <taxon>Eukaryota</taxon>
        <taxon>Fungi</taxon>
        <taxon>Dikarya</taxon>
        <taxon>Ascomycota</taxon>
        <taxon>Pezizomycotina</taxon>
        <taxon>Sordariomycetes</taxon>
        <taxon>Hypocreomycetidae</taxon>
        <taxon>Hypocreales</taxon>
        <taxon>Cordycipitaceae</taxon>
        <taxon>Zarea</taxon>
    </lineage>
</organism>
<dbReference type="Proteomes" id="UP001143910">
    <property type="component" value="Unassembled WGS sequence"/>
</dbReference>
<name>A0ACC1MU62_9HYPO</name>
<protein>
    <submittedName>
        <fullName evidence="1">Uncharacterized protein</fullName>
    </submittedName>
</protein>
<accession>A0ACC1MU62</accession>
<evidence type="ECO:0000313" key="2">
    <source>
        <dbReference type="Proteomes" id="UP001143910"/>
    </source>
</evidence>
<gene>
    <name evidence="1" type="ORF">NQ176_g8440</name>
</gene>